<accession>A0A5C6V9V6</accession>
<evidence type="ECO:0000256" key="4">
    <source>
        <dbReference type="PIRSR" id="PIRSR606225-1"/>
    </source>
</evidence>
<dbReference type="InterPro" id="IPR006225">
    <property type="entry name" value="PsdUridine_synth_RluC/D"/>
</dbReference>
<dbReference type="FunFam" id="3.30.2350.10:FF:000006">
    <property type="entry name" value="Pseudouridine synthase"/>
    <property type="match status" value="1"/>
</dbReference>
<dbReference type="PROSITE" id="PS01129">
    <property type="entry name" value="PSI_RLU"/>
    <property type="match status" value="1"/>
</dbReference>
<feature type="active site" evidence="4">
    <location>
        <position position="160"/>
    </location>
</feature>
<reference evidence="8 9" key="1">
    <citation type="submission" date="2019-08" db="EMBL/GenBank/DDBJ databases">
        <title>Genome of Luteibaculum oceani JCM 18817.</title>
        <authorList>
            <person name="Bowman J.P."/>
        </authorList>
    </citation>
    <scope>NUCLEOTIDE SEQUENCE [LARGE SCALE GENOMIC DNA]</scope>
    <source>
        <strain evidence="8 9">JCM 18817</strain>
    </source>
</reference>
<feature type="domain" description="RNA-binding S4" evidence="7">
    <location>
        <begin position="34"/>
        <end position="99"/>
    </location>
</feature>
<dbReference type="InterPro" id="IPR006145">
    <property type="entry name" value="PsdUridine_synth_RsuA/RluA"/>
</dbReference>
<dbReference type="AlphaFoldDB" id="A0A5C6V9V6"/>
<keyword evidence="2 5" id="KW-0694">RNA-binding</keyword>
<dbReference type="PANTHER" id="PTHR21600">
    <property type="entry name" value="MITOCHONDRIAL RNA PSEUDOURIDINE SYNTHASE"/>
    <property type="match status" value="1"/>
</dbReference>
<organism evidence="8 9">
    <name type="scientific">Luteibaculum oceani</name>
    <dbReference type="NCBI Taxonomy" id="1294296"/>
    <lineage>
        <taxon>Bacteria</taxon>
        <taxon>Pseudomonadati</taxon>
        <taxon>Bacteroidota</taxon>
        <taxon>Flavobacteriia</taxon>
        <taxon>Flavobacteriales</taxon>
        <taxon>Luteibaculaceae</taxon>
        <taxon>Luteibaculum</taxon>
    </lineage>
</organism>
<dbReference type="OrthoDB" id="9807829at2"/>
<proteinExistence type="inferred from homology"/>
<evidence type="ECO:0000256" key="1">
    <source>
        <dbReference type="ARBA" id="ARBA00010876"/>
    </source>
</evidence>
<gene>
    <name evidence="8" type="ORF">FRX97_05770</name>
</gene>
<keyword evidence="9" id="KW-1185">Reference proteome</keyword>
<evidence type="ECO:0000256" key="6">
    <source>
        <dbReference type="RuleBase" id="RU362028"/>
    </source>
</evidence>
<protein>
    <recommendedName>
        <fullName evidence="6">Pseudouridine synthase</fullName>
        <ecNumber evidence="6">5.4.99.-</ecNumber>
    </recommendedName>
</protein>
<dbReference type="RefSeq" id="WP_147014243.1">
    <property type="nucleotide sequence ID" value="NZ_VORB01000004.1"/>
</dbReference>
<dbReference type="InterPro" id="IPR006224">
    <property type="entry name" value="PsdUridine_synth_RluA-like_CS"/>
</dbReference>
<dbReference type="CDD" id="cd00165">
    <property type="entry name" value="S4"/>
    <property type="match status" value="1"/>
</dbReference>
<dbReference type="NCBIfam" id="TIGR00005">
    <property type="entry name" value="rluA_subfam"/>
    <property type="match status" value="1"/>
</dbReference>
<dbReference type="PROSITE" id="PS50889">
    <property type="entry name" value="S4"/>
    <property type="match status" value="1"/>
</dbReference>
<dbReference type="InterPro" id="IPR036986">
    <property type="entry name" value="S4_RNA-bd_sf"/>
</dbReference>
<dbReference type="CDD" id="cd02869">
    <property type="entry name" value="PseudoU_synth_RluA_like"/>
    <property type="match status" value="1"/>
</dbReference>
<comment type="catalytic activity">
    <reaction evidence="6">
        <text>a uridine in RNA = a pseudouridine in RNA</text>
        <dbReference type="Rhea" id="RHEA:48348"/>
        <dbReference type="Rhea" id="RHEA-COMP:12068"/>
        <dbReference type="Rhea" id="RHEA-COMP:12069"/>
        <dbReference type="ChEBI" id="CHEBI:65314"/>
        <dbReference type="ChEBI" id="CHEBI:65315"/>
    </reaction>
</comment>
<comment type="function">
    <text evidence="6">Responsible for synthesis of pseudouridine from uracil.</text>
</comment>
<sequence length="349" mass="40123">MEPIENFDPQENEDLQDELYEHHNIKADKGQAPLRIDKFLMDRIPNTSRNKIQISAKTGSVLVNNVPVKPNYKVKPNDEISVVLPYPVREIELKPENIPLDIVYEDDHLAVINKQAGIVVHPGYGNYTGTLVNALMFHFNELPNAESNPTVRPGLVHRLDKNTTGIMVIAKTEDALAHLSKQFFDRTTDRRYQAIVWGDLKEDEGVIEGFLNRSKKDRKVMDVYESEEDGKYSLTRYKVLKRLGYVTLVECKLETGRTHQIRVHFKSIKHPLFNDPEYGGNLIRKGTTFSKYKQFIENCFSICDRQALHAKTLEFTHPATGERMKFNSELPADMVEILEKMERYSSANS</sequence>
<dbReference type="GO" id="GO:0000455">
    <property type="term" value="P:enzyme-directed rRNA pseudouridine synthesis"/>
    <property type="evidence" value="ECO:0007669"/>
    <property type="project" value="UniProtKB-ARBA"/>
</dbReference>
<dbReference type="Gene3D" id="3.10.290.10">
    <property type="entry name" value="RNA-binding S4 domain"/>
    <property type="match status" value="1"/>
</dbReference>
<comment type="caution">
    <text evidence="8">The sequence shown here is derived from an EMBL/GenBank/DDBJ whole genome shotgun (WGS) entry which is preliminary data.</text>
</comment>
<comment type="similarity">
    <text evidence="1 6">Belongs to the pseudouridine synthase RluA family.</text>
</comment>
<dbReference type="InterPro" id="IPR050188">
    <property type="entry name" value="RluA_PseudoU_synthase"/>
</dbReference>
<dbReference type="SUPFAM" id="SSF55120">
    <property type="entry name" value="Pseudouridine synthase"/>
    <property type="match status" value="1"/>
</dbReference>
<dbReference type="SUPFAM" id="SSF55174">
    <property type="entry name" value="Alpha-L RNA-binding motif"/>
    <property type="match status" value="1"/>
</dbReference>
<dbReference type="Gene3D" id="3.30.2350.10">
    <property type="entry name" value="Pseudouridine synthase"/>
    <property type="match status" value="1"/>
</dbReference>
<dbReference type="Pfam" id="PF00849">
    <property type="entry name" value="PseudoU_synth_2"/>
    <property type="match status" value="1"/>
</dbReference>
<evidence type="ECO:0000256" key="3">
    <source>
        <dbReference type="ARBA" id="ARBA00023235"/>
    </source>
</evidence>
<dbReference type="PANTHER" id="PTHR21600:SF44">
    <property type="entry name" value="RIBOSOMAL LARGE SUBUNIT PSEUDOURIDINE SYNTHASE D"/>
    <property type="match status" value="1"/>
</dbReference>
<dbReference type="Pfam" id="PF01479">
    <property type="entry name" value="S4"/>
    <property type="match status" value="1"/>
</dbReference>
<name>A0A5C6V9V6_9FLAO</name>
<dbReference type="GO" id="GO:0120159">
    <property type="term" value="F:rRNA pseudouridine synthase activity"/>
    <property type="evidence" value="ECO:0007669"/>
    <property type="project" value="UniProtKB-ARBA"/>
</dbReference>
<evidence type="ECO:0000256" key="2">
    <source>
        <dbReference type="ARBA" id="ARBA00022884"/>
    </source>
</evidence>
<dbReference type="EMBL" id="VORB01000004">
    <property type="protein sequence ID" value="TXC81514.1"/>
    <property type="molecule type" value="Genomic_DNA"/>
</dbReference>
<keyword evidence="3 6" id="KW-0413">Isomerase</keyword>
<evidence type="ECO:0000256" key="5">
    <source>
        <dbReference type="PROSITE-ProRule" id="PRU00182"/>
    </source>
</evidence>
<dbReference type="EC" id="5.4.99.-" evidence="6"/>
<dbReference type="InterPro" id="IPR002942">
    <property type="entry name" value="S4_RNA-bd"/>
</dbReference>
<evidence type="ECO:0000313" key="8">
    <source>
        <dbReference type="EMBL" id="TXC81514.1"/>
    </source>
</evidence>
<dbReference type="SMART" id="SM00363">
    <property type="entry name" value="S4"/>
    <property type="match status" value="1"/>
</dbReference>
<dbReference type="GO" id="GO:0003723">
    <property type="term" value="F:RNA binding"/>
    <property type="evidence" value="ECO:0007669"/>
    <property type="project" value="UniProtKB-KW"/>
</dbReference>
<evidence type="ECO:0000259" key="7">
    <source>
        <dbReference type="SMART" id="SM00363"/>
    </source>
</evidence>
<dbReference type="Proteomes" id="UP000321168">
    <property type="component" value="Unassembled WGS sequence"/>
</dbReference>
<dbReference type="InterPro" id="IPR020103">
    <property type="entry name" value="PsdUridine_synth_cat_dom_sf"/>
</dbReference>
<evidence type="ECO:0000313" key="9">
    <source>
        <dbReference type="Proteomes" id="UP000321168"/>
    </source>
</evidence>